<evidence type="ECO:0000256" key="1">
    <source>
        <dbReference type="SAM" id="MobiDB-lite"/>
    </source>
</evidence>
<accession>A0A4Q2D988</accession>
<feature type="compositionally biased region" description="Acidic residues" evidence="1">
    <location>
        <begin position="41"/>
        <end position="55"/>
    </location>
</feature>
<evidence type="ECO:0000313" key="2">
    <source>
        <dbReference type="EMBL" id="RXW15024.1"/>
    </source>
</evidence>
<organism evidence="2 3">
    <name type="scientific">Candolleomyces aberdarensis</name>
    <dbReference type="NCBI Taxonomy" id="2316362"/>
    <lineage>
        <taxon>Eukaryota</taxon>
        <taxon>Fungi</taxon>
        <taxon>Dikarya</taxon>
        <taxon>Basidiomycota</taxon>
        <taxon>Agaricomycotina</taxon>
        <taxon>Agaricomycetes</taxon>
        <taxon>Agaricomycetidae</taxon>
        <taxon>Agaricales</taxon>
        <taxon>Agaricineae</taxon>
        <taxon>Psathyrellaceae</taxon>
        <taxon>Candolleomyces</taxon>
    </lineage>
</organism>
<comment type="caution">
    <text evidence="2">The sequence shown here is derived from an EMBL/GenBank/DDBJ whole genome shotgun (WGS) entry which is preliminary data.</text>
</comment>
<gene>
    <name evidence="2" type="ORF">EST38_g10828</name>
</gene>
<protein>
    <submittedName>
        <fullName evidence="2">Uncharacterized protein</fullName>
    </submittedName>
</protein>
<sequence>MFAGTLVQNREEFGTTSHQMLQAHAPNNWQTMVDDLINSNTDEESGEAIEDDTEDNCTGSA</sequence>
<reference evidence="2 3" key="1">
    <citation type="submission" date="2019-01" db="EMBL/GenBank/DDBJ databases">
        <title>Draft genome sequence of Psathyrella aberdarensis IHI B618.</title>
        <authorList>
            <person name="Buettner E."/>
            <person name="Kellner H."/>
        </authorList>
    </citation>
    <scope>NUCLEOTIDE SEQUENCE [LARGE SCALE GENOMIC DNA]</scope>
    <source>
        <strain evidence="2 3">IHI B618</strain>
    </source>
</reference>
<name>A0A4Q2D988_9AGAR</name>
<evidence type="ECO:0000313" key="3">
    <source>
        <dbReference type="Proteomes" id="UP000290288"/>
    </source>
</evidence>
<keyword evidence="3" id="KW-1185">Reference proteome</keyword>
<proteinExistence type="predicted"/>
<dbReference type="Proteomes" id="UP000290288">
    <property type="component" value="Unassembled WGS sequence"/>
</dbReference>
<feature type="region of interest" description="Disordered" evidence="1">
    <location>
        <begin position="39"/>
        <end position="61"/>
    </location>
</feature>
<dbReference type="AlphaFoldDB" id="A0A4Q2D988"/>
<dbReference type="EMBL" id="SDEE01000609">
    <property type="protein sequence ID" value="RXW15024.1"/>
    <property type="molecule type" value="Genomic_DNA"/>
</dbReference>